<reference evidence="3" key="1">
    <citation type="journal article" date="2019" name="Int. J. Syst. Evol. Microbiol.">
        <title>The Global Catalogue of Microorganisms (GCM) 10K type strain sequencing project: providing services to taxonomists for standard genome sequencing and annotation.</title>
        <authorList>
            <consortium name="The Broad Institute Genomics Platform"/>
            <consortium name="The Broad Institute Genome Sequencing Center for Infectious Disease"/>
            <person name="Wu L."/>
            <person name="Ma J."/>
        </authorList>
    </citation>
    <scope>NUCLEOTIDE SEQUENCE [LARGE SCALE GENOMIC DNA]</scope>
    <source>
        <strain evidence="3">CGMCC 1.16306</strain>
    </source>
</reference>
<dbReference type="Pfam" id="PF17247">
    <property type="entry name" value="DUF5316"/>
    <property type="match status" value="1"/>
</dbReference>
<dbReference type="EMBL" id="JBHSFW010000001">
    <property type="protein sequence ID" value="MFC4617488.1"/>
    <property type="molecule type" value="Genomic_DNA"/>
</dbReference>
<keyword evidence="1" id="KW-1133">Transmembrane helix</keyword>
<accession>A0ABV9GHY4</accession>
<keyword evidence="3" id="KW-1185">Reference proteome</keyword>
<dbReference type="Proteomes" id="UP001596022">
    <property type="component" value="Unassembled WGS sequence"/>
</dbReference>
<gene>
    <name evidence="2" type="ORF">ACFO4N_01945</name>
</gene>
<comment type="caution">
    <text evidence="2">The sequence shown here is derived from an EMBL/GenBank/DDBJ whole genome shotgun (WGS) entry which is preliminary data.</text>
</comment>
<organism evidence="2 3">
    <name type="scientific">Camelliibacillus cellulosilyticus</name>
    <dbReference type="NCBI Taxonomy" id="2174486"/>
    <lineage>
        <taxon>Bacteria</taxon>
        <taxon>Bacillati</taxon>
        <taxon>Bacillota</taxon>
        <taxon>Bacilli</taxon>
        <taxon>Bacillales</taxon>
        <taxon>Sporolactobacillaceae</taxon>
        <taxon>Camelliibacillus</taxon>
    </lineage>
</organism>
<sequence>MLKSLVYGILIFITILLGAALVGDLRAAMSFAGGLGLVCMIMCGVLSRAFVSDESTEWLTDIGPMPERKKHVKWKMRTLLFALPNVVGAAVVLIYMHPHV</sequence>
<keyword evidence="1" id="KW-0812">Transmembrane</keyword>
<dbReference type="RefSeq" id="WP_376844529.1">
    <property type="nucleotide sequence ID" value="NZ_JBHSFW010000001.1"/>
</dbReference>
<proteinExistence type="predicted"/>
<evidence type="ECO:0000313" key="3">
    <source>
        <dbReference type="Proteomes" id="UP001596022"/>
    </source>
</evidence>
<dbReference type="InterPro" id="IPR035167">
    <property type="entry name" value="DUF5316"/>
</dbReference>
<name>A0ABV9GHY4_9BACL</name>
<protein>
    <submittedName>
        <fullName evidence="2">DUF5316 family protein</fullName>
    </submittedName>
</protein>
<evidence type="ECO:0000256" key="1">
    <source>
        <dbReference type="SAM" id="Phobius"/>
    </source>
</evidence>
<feature type="transmembrane region" description="Helical" evidence="1">
    <location>
        <begin position="78"/>
        <end position="97"/>
    </location>
</feature>
<keyword evidence="1" id="KW-0472">Membrane</keyword>
<evidence type="ECO:0000313" key="2">
    <source>
        <dbReference type="EMBL" id="MFC4617488.1"/>
    </source>
</evidence>
<feature type="transmembrane region" description="Helical" evidence="1">
    <location>
        <begin position="5"/>
        <end position="22"/>
    </location>
</feature>
<feature type="transmembrane region" description="Helical" evidence="1">
    <location>
        <begin position="28"/>
        <end position="51"/>
    </location>
</feature>